<evidence type="ECO:0000313" key="2">
    <source>
        <dbReference type="EMBL" id="KAK6623687.1"/>
    </source>
</evidence>
<feature type="region of interest" description="Disordered" evidence="1">
    <location>
        <begin position="32"/>
        <end position="55"/>
    </location>
</feature>
<reference evidence="2 3" key="1">
    <citation type="submission" date="2023-10" db="EMBL/GenBank/DDBJ databases">
        <title>Genomes of two closely related lineages of the louse Polyplax serrata with different host specificities.</title>
        <authorList>
            <person name="Martinu J."/>
            <person name="Tarabai H."/>
            <person name="Stefka J."/>
            <person name="Hypsa V."/>
        </authorList>
    </citation>
    <scope>NUCLEOTIDE SEQUENCE [LARGE SCALE GENOMIC DNA]</scope>
    <source>
        <strain evidence="2">HR10_N</strain>
    </source>
</reference>
<comment type="caution">
    <text evidence="2">The sequence shown here is derived from an EMBL/GenBank/DDBJ whole genome shotgun (WGS) entry which is preliminary data.</text>
</comment>
<sequence length="176" mass="19937">MAKMGFLIYDFRFWFGGDKKITISQDGLGVPEQESIKTRETGENKLGKHRSQGGQSYTTSFREKLKKTCSFFCSAEAKCQAFDLTCQPRVVELFSKVQNYIREKYFIAKLIKEDTSNNAKEVELCKRAKTEFMGGMEMAEITVQQRKKEVAGKVARPVAFIWPSNGTAGTDKKSSK</sequence>
<proteinExistence type="predicted"/>
<dbReference type="Proteomes" id="UP001372834">
    <property type="component" value="Unassembled WGS sequence"/>
</dbReference>
<feature type="compositionally biased region" description="Basic and acidic residues" evidence="1">
    <location>
        <begin position="34"/>
        <end position="46"/>
    </location>
</feature>
<protein>
    <submittedName>
        <fullName evidence="2">Uncharacterized protein</fullName>
    </submittedName>
</protein>
<name>A0AAN8S8K4_POLSC</name>
<dbReference type="AlphaFoldDB" id="A0AAN8S8K4"/>
<evidence type="ECO:0000313" key="3">
    <source>
        <dbReference type="Proteomes" id="UP001372834"/>
    </source>
</evidence>
<gene>
    <name evidence="2" type="ORF">RUM43_009539</name>
</gene>
<accession>A0AAN8S8K4</accession>
<organism evidence="2 3">
    <name type="scientific">Polyplax serrata</name>
    <name type="common">Common mouse louse</name>
    <dbReference type="NCBI Taxonomy" id="468196"/>
    <lineage>
        <taxon>Eukaryota</taxon>
        <taxon>Metazoa</taxon>
        <taxon>Ecdysozoa</taxon>
        <taxon>Arthropoda</taxon>
        <taxon>Hexapoda</taxon>
        <taxon>Insecta</taxon>
        <taxon>Pterygota</taxon>
        <taxon>Neoptera</taxon>
        <taxon>Paraneoptera</taxon>
        <taxon>Psocodea</taxon>
        <taxon>Troctomorpha</taxon>
        <taxon>Phthiraptera</taxon>
        <taxon>Anoplura</taxon>
        <taxon>Polyplacidae</taxon>
        <taxon>Polyplax</taxon>
    </lineage>
</organism>
<evidence type="ECO:0000256" key="1">
    <source>
        <dbReference type="SAM" id="MobiDB-lite"/>
    </source>
</evidence>
<dbReference type="EMBL" id="JAWJWE010000038">
    <property type="protein sequence ID" value="KAK6623687.1"/>
    <property type="molecule type" value="Genomic_DNA"/>
</dbReference>